<dbReference type="Pfam" id="PF13242">
    <property type="entry name" value="Hydrolase_like"/>
    <property type="match status" value="2"/>
</dbReference>
<dbReference type="PANTHER" id="PTHR19288">
    <property type="entry name" value="4-NITROPHENYLPHOSPHATASE-RELATED"/>
    <property type="match status" value="1"/>
</dbReference>
<comment type="caution">
    <text evidence="1">The sequence shown here is derived from an EMBL/GenBank/DDBJ whole genome shotgun (WGS) entry which is preliminary data.</text>
</comment>
<dbReference type="Proteomes" id="UP001329430">
    <property type="component" value="Chromosome 5"/>
</dbReference>
<proteinExistence type="predicted"/>
<dbReference type="GO" id="GO:0005737">
    <property type="term" value="C:cytoplasm"/>
    <property type="evidence" value="ECO:0007669"/>
    <property type="project" value="TreeGrafter"/>
</dbReference>
<dbReference type="InterPro" id="IPR036412">
    <property type="entry name" value="HAD-like_sf"/>
</dbReference>
<evidence type="ECO:0000313" key="1">
    <source>
        <dbReference type="EMBL" id="KAK5644066.1"/>
    </source>
</evidence>
<keyword evidence="2" id="KW-1185">Reference proteome</keyword>
<gene>
    <name evidence="1" type="ORF">RI129_007911</name>
</gene>
<dbReference type="GO" id="GO:0016791">
    <property type="term" value="F:phosphatase activity"/>
    <property type="evidence" value="ECO:0007669"/>
    <property type="project" value="TreeGrafter"/>
</dbReference>
<dbReference type="Pfam" id="PF13344">
    <property type="entry name" value="Hydrolase_6"/>
    <property type="match status" value="2"/>
</dbReference>
<dbReference type="EMBL" id="JAVRBK010000005">
    <property type="protein sequence ID" value="KAK5644066.1"/>
    <property type="molecule type" value="Genomic_DNA"/>
</dbReference>
<dbReference type="AlphaFoldDB" id="A0AAN7VEG3"/>
<evidence type="ECO:0000313" key="2">
    <source>
        <dbReference type="Proteomes" id="UP001329430"/>
    </source>
</evidence>
<name>A0AAN7VEG3_9COLE</name>
<accession>A0AAN7VEG3</accession>
<protein>
    <submittedName>
        <fullName evidence="1">Uncharacterized protein</fullName>
    </submittedName>
</protein>
<dbReference type="PANTHER" id="PTHR19288:SF4">
    <property type="entry name" value="RE04130P-RELATED"/>
    <property type="match status" value="1"/>
</dbReference>
<dbReference type="InterPro" id="IPR023214">
    <property type="entry name" value="HAD_sf"/>
</dbReference>
<dbReference type="SUPFAM" id="SSF56784">
    <property type="entry name" value="HAD-like"/>
    <property type="match status" value="2"/>
</dbReference>
<sequence>MHNGALFEGIQDTLYYLITLNKRIHFVSNNQFVNMDGSYRRLTRLVPNLSPQDVVTPVSAMIQHLKDLNFNNKIFYLGPQFCKEMFVNAGFKVKSTHTEMVEESIDSVVSQAVDDTSVGAVICDFDMNINFVKLLKAVTYLRRPEVFFFTGPTDERVMVRGTVVIGPGCFKNLLEQVSGRSSVSFAKPSKAIGDYLIKKFKIQDPSRSLYVGDSLDIDIKFGNDIGFQTLFVLTGVSKLEDIDAAKARNLVPKYFLNSLADLGVLWFHGGGVFQGIKETFYKLSTMNKKIHFVTHNIGKKEEELFKILNELVPNLTFTDIVTPTSAMIRYLKHIHFDKEIWYLGTSNGRERFVQAGFKVSEVALMEESMDALLDHGADNIEIGAVICDFDCNMSYTKLLKALAYLQREDVLFFTGSLLRQELGRNEFKWSNGRSRPGSFLNLLTQLSERDCTRFGKPSTNLGDYLIDVFDIRDTSRSLFVGDMLDIDIKFGNDIGFQTLFVSTGISKLEDIDAGKARNLVPKYFLNSLADLGHIIEEKLML</sequence>
<reference evidence="1 2" key="1">
    <citation type="journal article" date="2024" name="Insects">
        <title>An Improved Chromosome-Level Genome Assembly of the Firefly Pyrocoelia pectoralis.</title>
        <authorList>
            <person name="Fu X."/>
            <person name="Meyer-Rochow V.B."/>
            <person name="Ballantyne L."/>
            <person name="Zhu X."/>
        </authorList>
    </citation>
    <scope>NUCLEOTIDE SEQUENCE [LARGE SCALE GENOMIC DNA]</scope>
    <source>
        <strain evidence="1">XCY_ONT2</strain>
    </source>
</reference>
<organism evidence="1 2">
    <name type="scientific">Pyrocoelia pectoralis</name>
    <dbReference type="NCBI Taxonomy" id="417401"/>
    <lineage>
        <taxon>Eukaryota</taxon>
        <taxon>Metazoa</taxon>
        <taxon>Ecdysozoa</taxon>
        <taxon>Arthropoda</taxon>
        <taxon>Hexapoda</taxon>
        <taxon>Insecta</taxon>
        <taxon>Pterygota</taxon>
        <taxon>Neoptera</taxon>
        <taxon>Endopterygota</taxon>
        <taxon>Coleoptera</taxon>
        <taxon>Polyphaga</taxon>
        <taxon>Elateriformia</taxon>
        <taxon>Elateroidea</taxon>
        <taxon>Lampyridae</taxon>
        <taxon>Lampyrinae</taxon>
        <taxon>Pyrocoelia</taxon>
    </lineage>
</organism>
<dbReference type="NCBIfam" id="TIGR01460">
    <property type="entry name" value="HAD-SF-IIA"/>
    <property type="match status" value="2"/>
</dbReference>
<dbReference type="InterPro" id="IPR006357">
    <property type="entry name" value="HAD-SF_hydro_IIA"/>
</dbReference>
<dbReference type="Gene3D" id="3.40.50.1000">
    <property type="entry name" value="HAD superfamily/HAD-like"/>
    <property type="match status" value="4"/>
</dbReference>